<proteinExistence type="predicted"/>
<organism evidence="2 3">
    <name type="scientific">Carnobacterium divergens</name>
    <name type="common">Lactobacillus divergens</name>
    <dbReference type="NCBI Taxonomy" id="2748"/>
    <lineage>
        <taxon>Bacteria</taxon>
        <taxon>Bacillati</taxon>
        <taxon>Bacillota</taxon>
        <taxon>Bacilli</taxon>
        <taxon>Lactobacillales</taxon>
        <taxon>Carnobacteriaceae</taxon>
        <taxon>Carnobacterium</taxon>
    </lineage>
</organism>
<dbReference type="InterPro" id="IPR007039">
    <property type="entry name" value="TrbC/VirB2"/>
</dbReference>
<evidence type="ECO:0000313" key="2">
    <source>
        <dbReference type="EMBL" id="MDT1974930.1"/>
    </source>
</evidence>
<keyword evidence="1" id="KW-1133">Transmembrane helix</keyword>
<gene>
    <name evidence="2" type="ORF">MX635_11045</name>
</gene>
<evidence type="ECO:0000313" key="3">
    <source>
        <dbReference type="Proteomes" id="UP001249945"/>
    </source>
</evidence>
<protein>
    <submittedName>
        <fullName evidence="2">TrbC/VirB2 family protein</fullName>
    </submittedName>
</protein>
<dbReference type="RefSeq" id="WP_135018938.1">
    <property type="nucleotide sequence ID" value="NZ_JALRMQ010000008.1"/>
</dbReference>
<dbReference type="Proteomes" id="UP001249945">
    <property type="component" value="Unassembled WGS sequence"/>
</dbReference>
<keyword evidence="1" id="KW-0812">Transmembrane</keyword>
<sequence>MKLVFMQTLVEKVQEAKTIGEVSLMNWALNDFGDSVINGINSLITTAQKIAPAAFAICCIGAGFLFFAGRKGADTAKPWILYLIIGMAFIFGAISFADFAKTSTQF</sequence>
<feature type="transmembrane region" description="Helical" evidence="1">
    <location>
        <begin position="79"/>
        <end position="97"/>
    </location>
</feature>
<evidence type="ECO:0000256" key="1">
    <source>
        <dbReference type="SAM" id="Phobius"/>
    </source>
</evidence>
<dbReference type="EMBL" id="JALRMR010000014">
    <property type="protein sequence ID" value="MDT1974930.1"/>
    <property type="molecule type" value="Genomic_DNA"/>
</dbReference>
<dbReference type="Pfam" id="PF04956">
    <property type="entry name" value="TrbC"/>
    <property type="match status" value="1"/>
</dbReference>
<reference evidence="2" key="1">
    <citation type="submission" date="2022-04" db="EMBL/GenBank/DDBJ databases">
        <title>Draft genome sequences of lactic acid bacteria (LAB) strains involved in meat spoilage.</title>
        <authorList>
            <person name="Palevich N."/>
        </authorList>
    </citation>
    <scope>NUCLEOTIDE SEQUENCE</scope>
    <source>
        <strain evidence="2">9-14</strain>
    </source>
</reference>
<feature type="transmembrane region" description="Helical" evidence="1">
    <location>
        <begin position="50"/>
        <end position="67"/>
    </location>
</feature>
<keyword evidence="1" id="KW-0472">Membrane</keyword>
<comment type="caution">
    <text evidence="2">The sequence shown here is derived from an EMBL/GenBank/DDBJ whole genome shotgun (WGS) entry which is preliminary data.</text>
</comment>
<dbReference type="AlphaFoldDB" id="A0AAW8RB75"/>
<accession>A0AAW8RB75</accession>
<name>A0AAW8RB75_CARDV</name>